<evidence type="ECO:0000256" key="6">
    <source>
        <dbReference type="ARBA" id="ARBA00022755"/>
    </source>
</evidence>
<evidence type="ECO:0000256" key="3">
    <source>
        <dbReference type="ARBA" id="ARBA00008273"/>
    </source>
</evidence>
<sequence length="435" mass="48781">MIPRYSRPEMVAIWSQETKFRIWFEIEAHACDALADLGVIPKDAAKTIWEKGNAATFDVARIDEIERETKHDVIAFLTHLAEFVGPDSRFIHQGMTSSDVLDTCFNVQLVRATDLMLADIDALLAALKHRAFEHKDTVTIGRSHGIHAEPTTFGVKLALAYAEFDRCRARLVAAREEVATCAISGAVGTFANIDPRVEEHVAKAMGLKPEPVSTQVIPRDRHAMYFATLGVIASCIERVSIEVRHLQRTEVLEAEEYFAPGQKGSSAMPHKRNPILTENLTGLARMVRSYALPAMENVALWHERDISHSSVERMIGPDATVTLDFALARLTNVIDKLLVYPERMDRNLNQFKGLVHSQRVLLALTQAGVSREDAYRLVQRNAMRVWEHGADFLTELLGDREVTDALGEAEIREKFDLGYHTKHVDTIFSRVFGTA</sequence>
<name>A0A7W6MKR6_9HYPH</name>
<accession>A0A7W6MKR6</accession>
<dbReference type="NCBIfam" id="TIGR00928">
    <property type="entry name" value="purB"/>
    <property type="match status" value="1"/>
</dbReference>
<evidence type="ECO:0000313" key="15">
    <source>
        <dbReference type="Proteomes" id="UP000542776"/>
    </source>
</evidence>
<dbReference type="GO" id="GO:0044208">
    <property type="term" value="P:'de novo' AMP biosynthetic process"/>
    <property type="evidence" value="ECO:0007669"/>
    <property type="project" value="UniProtKB-UniPathway"/>
</dbReference>
<evidence type="ECO:0000256" key="8">
    <source>
        <dbReference type="ARBA" id="ARBA00024477"/>
    </source>
</evidence>
<dbReference type="PROSITE" id="PS00163">
    <property type="entry name" value="FUMARATE_LYASES"/>
    <property type="match status" value="1"/>
</dbReference>
<dbReference type="UniPathway" id="UPA00074">
    <property type="reaction ID" value="UER00132"/>
</dbReference>
<dbReference type="Gene3D" id="1.10.275.10">
    <property type="entry name" value="Fumarase/aspartase (N-terminal domain)"/>
    <property type="match status" value="1"/>
</dbReference>
<comment type="pathway">
    <text evidence="1 12">Purine metabolism; IMP biosynthesis via de novo pathway; 5-amino-1-(5-phospho-D-ribosyl)imidazole-4-carboxamide from 5-amino-1-(5-phospho-D-ribosyl)imidazole-4-carboxylate: step 2/2.</text>
</comment>
<evidence type="ECO:0000256" key="9">
    <source>
        <dbReference type="ARBA" id="ARBA00030717"/>
    </source>
</evidence>
<dbReference type="Pfam" id="PF00206">
    <property type="entry name" value="Lyase_1"/>
    <property type="match status" value="1"/>
</dbReference>
<dbReference type="FunFam" id="1.20.200.10:FF:000008">
    <property type="entry name" value="Adenylosuccinate lyase"/>
    <property type="match status" value="1"/>
</dbReference>
<evidence type="ECO:0000256" key="1">
    <source>
        <dbReference type="ARBA" id="ARBA00004706"/>
    </source>
</evidence>
<dbReference type="InterPro" id="IPR008948">
    <property type="entry name" value="L-Aspartase-like"/>
</dbReference>
<comment type="catalytic activity">
    <reaction evidence="8">
        <text>(2S)-2-[5-amino-1-(5-phospho-beta-D-ribosyl)imidazole-4-carboxamido]succinate = 5-amino-1-(5-phospho-beta-D-ribosyl)imidazole-4-carboxamide + fumarate</text>
        <dbReference type="Rhea" id="RHEA:23920"/>
        <dbReference type="ChEBI" id="CHEBI:29806"/>
        <dbReference type="ChEBI" id="CHEBI:58443"/>
        <dbReference type="ChEBI" id="CHEBI:58475"/>
        <dbReference type="EC" id="4.3.2.2"/>
    </reaction>
    <physiologicalReaction direction="left-to-right" evidence="8">
        <dbReference type="Rhea" id="RHEA:23921"/>
    </physiologicalReaction>
</comment>
<dbReference type="InterPro" id="IPR000362">
    <property type="entry name" value="Fumarate_lyase_fam"/>
</dbReference>
<dbReference type="Pfam" id="PF10397">
    <property type="entry name" value="ADSL_C"/>
    <property type="match status" value="1"/>
</dbReference>
<dbReference type="CDD" id="cd01360">
    <property type="entry name" value="Adenylsuccinate_lyase_1"/>
    <property type="match status" value="1"/>
</dbReference>
<dbReference type="GO" id="GO:0070626">
    <property type="term" value="F:(S)-2-(5-amino-1-(5-phospho-D-ribosyl)imidazole-4-carboxamido) succinate lyase (fumarate-forming) activity"/>
    <property type="evidence" value="ECO:0007669"/>
    <property type="project" value="TreeGrafter"/>
</dbReference>
<dbReference type="SMART" id="SM00998">
    <property type="entry name" value="ADSL_C"/>
    <property type="match status" value="1"/>
</dbReference>
<protein>
    <recommendedName>
        <fullName evidence="5 11">Adenylosuccinate lyase</fullName>
        <shortName evidence="12">ASL</shortName>
        <ecNumber evidence="4 11">4.3.2.2</ecNumber>
    </recommendedName>
    <alternativeName>
        <fullName evidence="9 12">Adenylosuccinase</fullName>
    </alternativeName>
</protein>
<keyword evidence="7 12" id="KW-0456">Lyase</keyword>
<dbReference type="EC" id="4.3.2.2" evidence="4 11"/>
<evidence type="ECO:0000256" key="5">
    <source>
        <dbReference type="ARBA" id="ARBA00017058"/>
    </source>
</evidence>
<dbReference type="PANTHER" id="PTHR43172:SF1">
    <property type="entry name" value="ADENYLOSUCCINATE LYASE"/>
    <property type="match status" value="1"/>
</dbReference>
<evidence type="ECO:0000256" key="2">
    <source>
        <dbReference type="ARBA" id="ARBA00004734"/>
    </source>
</evidence>
<comment type="similarity">
    <text evidence="3 12">Belongs to the lyase 1 family. Adenylosuccinate lyase subfamily.</text>
</comment>
<dbReference type="Gene3D" id="1.10.40.30">
    <property type="entry name" value="Fumarase/aspartase (C-terminal domain)"/>
    <property type="match status" value="1"/>
</dbReference>
<gene>
    <name evidence="14" type="ORF">GGR04_003052</name>
</gene>
<dbReference type="UniPathway" id="UPA00075">
    <property type="reaction ID" value="UER00336"/>
</dbReference>
<comment type="caution">
    <text evidence="14">The sequence shown here is derived from an EMBL/GenBank/DDBJ whole genome shotgun (WGS) entry which is preliminary data.</text>
</comment>
<dbReference type="PRINTS" id="PR00149">
    <property type="entry name" value="FUMRATELYASE"/>
</dbReference>
<evidence type="ECO:0000256" key="12">
    <source>
        <dbReference type="RuleBase" id="RU361172"/>
    </source>
</evidence>
<dbReference type="InterPro" id="IPR022761">
    <property type="entry name" value="Fumarate_lyase_N"/>
</dbReference>
<dbReference type="InterPro" id="IPR019468">
    <property type="entry name" value="AdenyloSucc_lyase_C"/>
</dbReference>
<comment type="catalytic activity">
    <reaction evidence="10">
        <text>N(6)-(1,2-dicarboxyethyl)-AMP = fumarate + AMP</text>
        <dbReference type="Rhea" id="RHEA:16853"/>
        <dbReference type="ChEBI" id="CHEBI:29806"/>
        <dbReference type="ChEBI" id="CHEBI:57567"/>
        <dbReference type="ChEBI" id="CHEBI:456215"/>
        <dbReference type="EC" id="4.3.2.2"/>
    </reaction>
    <physiologicalReaction direction="left-to-right" evidence="10">
        <dbReference type="Rhea" id="RHEA:16854"/>
    </physiologicalReaction>
</comment>
<dbReference type="RefSeq" id="WP_183200747.1">
    <property type="nucleotide sequence ID" value="NZ_JACIEK010000008.1"/>
</dbReference>
<keyword evidence="6 12" id="KW-0658">Purine biosynthesis</keyword>
<evidence type="ECO:0000313" key="14">
    <source>
        <dbReference type="EMBL" id="MBB3999193.1"/>
    </source>
</evidence>
<reference evidence="14 15" key="1">
    <citation type="submission" date="2020-08" db="EMBL/GenBank/DDBJ databases">
        <title>Genomic Encyclopedia of Type Strains, Phase IV (KMG-IV): sequencing the most valuable type-strain genomes for metagenomic binning, comparative biology and taxonomic classification.</title>
        <authorList>
            <person name="Goeker M."/>
        </authorList>
    </citation>
    <scope>NUCLEOTIDE SEQUENCE [LARGE SCALE GENOMIC DNA]</scope>
    <source>
        <strain evidence="14 15">DSM 102238</strain>
    </source>
</reference>
<dbReference type="Proteomes" id="UP000542776">
    <property type="component" value="Unassembled WGS sequence"/>
</dbReference>
<dbReference type="GO" id="GO:0005829">
    <property type="term" value="C:cytosol"/>
    <property type="evidence" value="ECO:0007669"/>
    <property type="project" value="TreeGrafter"/>
</dbReference>
<dbReference type="InterPro" id="IPR020557">
    <property type="entry name" value="Fumarate_lyase_CS"/>
</dbReference>
<dbReference type="GO" id="GO:0004018">
    <property type="term" value="F:N6-(1,2-dicarboxyethyl)AMP AMP-lyase (fumarate-forming) activity"/>
    <property type="evidence" value="ECO:0007669"/>
    <property type="project" value="UniProtKB-UniRule"/>
</dbReference>
<dbReference type="AlphaFoldDB" id="A0A7W6MKR6"/>
<dbReference type="GO" id="GO:0006189">
    <property type="term" value="P:'de novo' IMP biosynthetic process"/>
    <property type="evidence" value="ECO:0007669"/>
    <property type="project" value="UniProtKB-UniPathway"/>
</dbReference>
<proteinExistence type="inferred from homology"/>
<dbReference type="InterPro" id="IPR024083">
    <property type="entry name" value="Fumarase/histidase_N"/>
</dbReference>
<evidence type="ECO:0000256" key="7">
    <source>
        <dbReference type="ARBA" id="ARBA00023239"/>
    </source>
</evidence>
<dbReference type="SUPFAM" id="SSF48557">
    <property type="entry name" value="L-aspartase-like"/>
    <property type="match status" value="1"/>
</dbReference>
<feature type="domain" description="Adenylosuccinate lyase C-terminal" evidence="13">
    <location>
        <begin position="352"/>
        <end position="432"/>
    </location>
</feature>
<evidence type="ECO:0000256" key="4">
    <source>
        <dbReference type="ARBA" id="ARBA00012339"/>
    </source>
</evidence>
<evidence type="ECO:0000256" key="10">
    <source>
        <dbReference type="ARBA" id="ARBA00049115"/>
    </source>
</evidence>
<evidence type="ECO:0000256" key="11">
    <source>
        <dbReference type="NCBIfam" id="TIGR00928"/>
    </source>
</evidence>
<dbReference type="Gene3D" id="1.20.200.10">
    <property type="entry name" value="Fumarase/aspartase (Central domain)"/>
    <property type="match status" value="1"/>
</dbReference>
<dbReference type="EMBL" id="JACIEK010000008">
    <property type="protein sequence ID" value="MBB3999193.1"/>
    <property type="molecule type" value="Genomic_DNA"/>
</dbReference>
<comment type="pathway">
    <text evidence="2 12">Purine metabolism; AMP biosynthesis via de novo pathway; AMP from IMP: step 2/2.</text>
</comment>
<evidence type="ECO:0000259" key="13">
    <source>
        <dbReference type="SMART" id="SM00998"/>
    </source>
</evidence>
<dbReference type="InterPro" id="IPR004769">
    <property type="entry name" value="Pur_lyase"/>
</dbReference>
<organism evidence="14 15">
    <name type="scientific">Aureimonas pseudogalii</name>
    <dbReference type="NCBI Taxonomy" id="1744844"/>
    <lineage>
        <taxon>Bacteria</taxon>
        <taxon>Pseudomonadati</taxon>
        <taxon>Pseudomonadota</taxon>
        <taxon>Alphaproteobacteria</taxon>
        <taxon>Hyphomicrobiales</taxon>
        <taxon>Aurantimonadaceae</taxon>
        <taxon>Aureimonas</taxon>
    </lineage>
</organism>
<keyword evidence="15" id="KW-1185">Reference proteome</keyword>
<dbReference type="FunFam" id="1.10.40.30:FF:000007">
    <property type="entry name" value="Adenylosuccinate lyase"/>
    <property type="match status" value="1"/>
</dbReference>
<dbReference type="PANTHER" id="PTHR43172">
    <property type="entry name" value="ADENYLOSUCCINATE LYASE"/>
    <property type="match status" value="1"/>
</dbReference>